<dbReference type="OrthoDB" id="9780518at2"/>
<feature type="domain" description="Luciferase-like" evidence="2">
    <location>
        <begin position="221"/>
        <end position="404"/>
    </location>
</feature>
<name>Q0RGA2_FRAAA</name>
<organism evidence="3 4">
    <name type="scientific">Frankia alni (strain DSM 45986 / CECT 9034 / ACN14a)</name>
    <dbReference type="NCBI Taxonomy" id="326424"/>
    <lineage>
        <taxon>Bacteria</taxon>
        <taxon>Bacillati</taxon>
        <taxon>Actinomycetota</taxon>
        <taxon>Actinomycetes</taxon>
        <taxon>Frankiales</taxon>
        <taxon>Frankiaceae</taxon>
        <taxon>Frankia</taxon>
    </lineage>
</organism>
<dbReference type="RefSeq" id="WP_011605960.1">
    <property type="nucleotide sequence ID" value="NC_008278.1"/>
</dbReference>
<evidence type="ECO:0000313" key="3">
    <source>
        <dbReference type="EMBL" id="CAJ63487.1"/>
    </source>
</evidence>
<evidence type="ECO:0000256" key="1">
    <source>
        <dbReference type="SAM" id="MobiDB-lite"/>
    </source>
</evidence>
<dbReference type="EMBL" id="CT573213">
    <property type="protein sequence ID" value="CAJ63487.1"/>
    <property type="molecule type" value="Genomic_DNA"/>
</dbReference>
<dbReference type="GO" id="GO:0005829">
    <property type="term" value="C:cytosol"/>
    <property type="evidence" value="ECO:0007669"/>
    <property type="project" value="TreeGrafter"/>
</dbReference>
<protein>
    <submittedName>
        <fullName evidence="3">LuxAB-like Oxygenase</fullName>
    </submittedName>
</protein>
<proteinExistence type="predicted"/>
<gene>
    <name evidence="3" type="ordered locus">FRAAL4846</name>
</gene>
<keyword evidence="4" id="KW-1185">Reference proteome</keyword>
<dbReference type="AlphaFoldDB" id="Q0RGA2"/>
<reference evidence="3 4" key="1">
    <citation type="journal article" date="2007" name="Genome Res.">
        <title>Genome characteristics of facultatively symbiotic Frankia sp. strains reflect host range and host plant biogeography.</title>
        <authorList>
            <person name="Normand P."/>
            <person name="Lapierre P."/>
            <person name="Tisa L.S."/>
            <person name="Gogarten J.P."/>
            <person name="Alloisio N."/>
            <person name="Bagnarol E."/>
            <person name="Bassi C.A."/>
            <person name="Berry A.M."/>
            <person name="Bickhart D.M."/>
            <person name="Choisne N."/>
            <person name="Couloux A."/>
            <person name="Cournoyer B."/>
            <person name="Cruveiller S."/>
            <person name="Daubin V."/>
            <person name="Demange N."/>
            <person name="Francino M.P."/>
            <person name="Goltsman E."/>
            <person name="Huang Y."/>
            <person name="Kopp O.R."/>
            <person name="Labarre L."/>
            <person name="Lapidus A."/>
            <person name="Lavire C."/>
            <person name="Marechal J."/>
            <person name="Martinez M."/>
            <person name="Mastronunzio J.E."/>
            <person name="Mullin B.C."/>
            <person name="Niemann J."/>
            <person name="Pujic P."/>
            <person name="Rawnsley T."/>
            <person name="Rouy Z."/>
            <person name="Schenowitz C."/>
            <person name="Sellstedt A."/>
            <person name="Tavares F."/>
            <person name="Tomkins J.P."/>
            <person name="Vallenet D."/>
            <person name="Valverde C."/>
            <person name="Wall L.G."/>
            <person name="Wang Y."/>
            <person name="Medigue C."/>
            <person name="Benson D.R."/>
        </authorList>
    </citation>
    <scope>NUCLEOTIDE SEQUENCE [LARGE SCALE GENOMIC DNA]</scope>
    <source>
        <strain evidence="4">DSM 45986 / CECT 9034 / ACN14a</strain>
    </source>
</reference>
<dbReference type="eggNOG" id="COG2141">
    <property type="taxonomic scope" value="Bacteria"/>
</dbReference>
<dbReference type="PANTHER" id="PTHR30137">
    <property type="entry name" value="LUCIFERASE-LIKE MONOOXYGENASE"/>
    <property type="match status" value="1"/>
</dbReference>
<feature type="domain" description="Luciferase-like" evidence="2">
    <location>
        <begin position="13"/>
        <end position="116"/>
    </location>
</feature>
<accession>Q0RGA2</accession>
<evidence type="ECO:0000313" key="4">
    <source>
        <dbReference type="Proteomes" id="UP000000657"/>
    </source>
</evidence>
<dbReference type="GO" id="GO:0016705">
    <property type="term" value="F:oxidoreductase activity, acting on paired donors, with incorporation or reduction of molecular oxygen"/>
    <property type="evidence" value="ECO:0007669"/>
    <property type="project" value="InterPro"/>
</dbReference>
<dbReference type="InterPro" id="IPR011251">
    <property type="entry name" value="Luciferase-like_dom"/>
</dbReference>
<sequence>MADIPLAVLDLVPVSAGDSPNDALRNTVDLARQAEAFGYRRYWFAEHHLNPGLLGVSPAVAIALVAGATSTIRLGSAGVQSGHRTPLAVVEEFGLIDALHPGRLDLGIGRSPGRPAPKNGATPNGATPNGAAPAGADGGPGDGGPGDGGPDGGGPGDGAATPTPAPALVSAAAAAYQASLGGVDHSTDQRAANGLLIPRRFDFSRLLGSPRLGVTLSLLQQPGAYTPEYADQVDDILALLRDTYHTADGQTARAWPGTGAALEVWILGASGGSSASVAGSRGLRFAASYHHSPSTVLDAVEAYRAAFEPSADLAAPYVSVSADVVVGEDDASAARLAAGYGLWVRSIRSGAGAIPFPTPEQAAAHTWSDADRDLVADRVATQLVGSPSTVADRLEQLAAATGADELAVTTITHQHADRVRSYELLAAEWTRRHG</sequence>
<dbReference type="HOGENOM" id="CLU_027853_9_2_11"/>
<feature type="compositionally biased region" description="Gly residues" evidence="1">
    <location>
        <begin position="136"/>
        <end position="157"/>
    </location>
</feature>
<evidence type="ECO:0000259" key="2">
    <source>
        <dbReference type="Pfam" id="PF00296"/>
    </source>
</evidence>
<dbReference type="STRING" id="326424.FRAAL4846"/>
<dbReference type="Proteomes" id="UP000000657">
    <property type="component" value="Chromosome"/>
</dbReference>
<feature type="compositionally biased region" description="Low complexity" evidence="1">
    <location>
        <begin position="119"/>
        <end position="135"/>
    </location>
</feature>
<dbReference type="SUPFAM" id="SSF51679">
    <property type="entry name" value="Bacterial luciferase-like"/>
    <property type="match status" value="2"/>
</dbReference>
<dbReference type="KEGG" id="fal:FRAAL4846"/>
<dbReference type="PANTHER" id="PTHR30137:SF6">
    <property type="entry name" value="LUCIFERASE-LIKE MONOOXYGENASE"/>
    <property type="match status" value="1"/>
</dbReference>
<dbReference type="InterPro" id="IPR036661">
    <property type="entry name" value="Luciferase-like_sf"/>
</dbReference>
<dbReference type="InterPro" id="IPR050766">
    <property type="entry name" value="Bact_Lucif_Oxidored"/>
</dbReference>
<feature type="region of interest" description="Disordered" evidence="1">
    <location>
        <begin position="106"/>
        <end position="164"/>
    </location>
</feature>
<dbReference type="Gene3D" id="3.20.20.30">
    <property type="entry name" value="Luciferase-like domain"/>
    <property type="match status" value="2"/>
</dbReference>
<dbReference type="Pfam" id="PF00296">
    <property type="entry name" value="Bac_luciferase"/>
    <property type="match status" value="2"/>
</dbReference>